<proteinExistence type="predicted"/>
<protein>
    <submittedName>
        <fullName evidence="3">Acyltransferase family protein</fullName>
    </submittedName>
</protein>
<evidence type="ECO:0000313" key="3">
    <source>
        <dbReference type="EMBL" id="AUG58444.1"/>
    </source>
</evidence>
<keyword evidence="1" id="KW-1133">Transmembrane helix</keyword>
<feature type="transmembrane region" description="Helical" evidence="1">
    <location>
        <begin position="117"/>
        <end position="135"/>
    </location>
</feature>
<gene>
    <name evidence="3" type="ORF">HVS_12855</name>
</gene>
<dbReference type="Pfam" id="PF07786">
    <property type="entry name" value="HGSNAT_cat"/>
    <property type="match status" value="1"/>
</dbReference>
<dbReference type="InterPro" id="IPR012429">
    <property type="entry name" value="HGSNAT_cat"/>
</dbReference>
<feature type="domain" description="Heparan-alpha-glucosaminide N-acetyltransferase catalytic" evidence="2">
    <location>
        <begin position="26"/>
        <end position="235"/>
    </location>
</feature>
<dbReference type="AlphaFoldDB" id="A0A2K9EE66"/>
<feature type="transmembrane region" description="Helical" evidence="1">
    <location>
        <begin position="27"/>
        <end position="47"/>
    </location>
</feature>
<keyword evidence="3" id="KW-0808">Transferase</keyword>
<feature type="transmembrane region" description="Helical" evidence="1">
    <location>
        <begin position="182"/>
        <end position="203"/>
    </location>
</feature>
<name>A0A2K9EE66_9FIRM</name>
<feature type="transmembrane region" description="Helical" evidence="1">
    <location>
        <begin position="94"/>
        <end position="111"/>
    </location>
</feature>
<accession>A0A2K9EE66</accession>
<dbReference type="KEGG" id="hsc:HVS_12855"/>
<evidence type="ECO:0000259" key="2">
    <source>
        <dbReference type="Pfam" id="PF07786"/>
    </source>
</evidence>
<feature type="transmembrane region" description="Helical" evidence="1">
    <location>
        <begin position="142"/>
        <end position="162"/>
    </location>
</feature>
<dbReference type="Proteomes" id="UP000233534">
    <property type="component" value="Chromosome"/>
</dbReference>
<evidence type="ECO:0000256" key="1">
    <source>
        <dbReference type="SAM" id="Phobius"/>
    </source>
</evidence>
<keyword evidence="1" id="KW-0472">Membrane</keyword>
<keyword evidence="3" id="KW-0012">Acyltransferase</keyword>
<reference evidence="3 4" key="1">
    <citation type="submission" date="2017-12" db="EMBL/GenBank/DDBJ databases">
        <title>Complete genome sequence of Herbivorax saccincola GGR1, a novel Cellulosome-producing hydrolytic bacterium in a thermophilic biogas plant, established by Illumina and Nanopore MinION sequencing.</title>
        <authorList>
            <person name="Pechtl A."/>
            <person name="Ruckert C."/>
            <person name="Koeck D.E."/>
            <person name="Maus I."/>
            <person name="Winkler A."/>
            <person name="Kalinowski J."/>
            <person name="Puhler A."/>
            <person name="Schwarz W.W."/>
            <person name="Zverlov V.V."/>
            <person name="Schluter A."/>
            <person name="Liebl W."/>
        </authorList>
    </citation>
    <scope>NUCLEOTIDE SEQUENCE [LARGE SCALE GENOMIC DNA]</scope>
    <source>
        <strain evidence="4">SR1</strain>
    </source>
</reference>
<feature type="transmembrane region" description="Helical" evidence="1">
    <location>
        <begin position="67"/>
        <end position="87"/>
    </location>
</feature>
<keyword evidence="4" id="KW-1185">Reference proteome</keyword>
<sequence length="260" mass="30324">MLTWASLNLFINFIMERAMRKTSNNRIWEIDMARGILIILMIIFHIFFNLDYFYNIPINYSHGVINVLRNIVASLFILISGICTFFSRSSFRRGLIIFFAAIAITLATYLFNSEEYIVFGILHMLSICMLISPVLKKLNKGWLFVLMALILLISVLISDIKVNNNYLCMFGLRNKNFTSLDYYPLLPWSLFFVAGILLGKTVYREKKSIFSFQVKDNFINLIGRHSLLVYLVHQPVILAIMSLIFQLKKWQNTILSFLKK</sequence>
<organism evidence="3 4">
    <name type="scientific">Acetivibrio saccincola</name>
    <dbReference type="NCBI Taxonomy" id="1677857"/>
    <lineage>
        <taxon>Bacteria</taxon>
        <taxon>Bacillati</taxon>
        <taxon>Bacillota</taxon>
        <taxon>Clostridia</taxon>
        <taxon>Eubacteriales</taxon>
        <taxon>Oscillospiraceae</taxon>
        <taxon>Acetivibrio</taxon>
    </lineage>
</organism>
<dbReference type="GO" id="GO:0016746">
    <property type="term" value="F:acyltransferase activity"/>
    <property type="evidence" value="ECO:0007669"/>
    <property type="project" value="UniProtKB-KW"/>
</dbReference>
<keyword evidence="1" id="KW-0812">Transmembrane</keyword>
<evidence type="ECO:0000313" key="4">
    <source>
        <dbReference type="Proteomes" id="UP000233534"/>
    </source>
</evidence>
<dbReference type="EMBL" id="CP025197">
    <property type="protein sequence ID" value="AUG58444.1"/>
    <property type="molecule type" value="Genomic_DNA"/>
</dbReference>
<feature type="transmembrane region" description="Helical" evidence="1">
    <location>
        <begin position="227"/>
        <end position="247"/>
    </location>
</feature>